<organism evidence="1 2">
    <name type="scientific">Naganishia adeliensis</name>
    <dbReference type="NCBI Taxonomy" id="92952"/>
    <lineage>
        <taxon>Eukaryota</taxon>
        <taxon>Fungi</taxon>
        <taxon>Dikarya</taxon>
        <taxon>Basidiomycota</taxon>
        <taxon>Agaricomycotina</taxon>
        <taxon>Tremellomycetes</taxon>
        <taxon>Filobasidiales</taxon>
        <taxon>Filobasidiaceae</taxon>
        <taxon>Naganishia</taxon>
    </lineage>
</organism>
<sequence>MTTCKEREVTAPKEKITSDEGIASDVTKHGVTMTVSNDPRPPPHDKKMKKRTKVGESDDELEKRVEKWEDDVNMVLGILRKSLGDHRSMVKNITDPLTAYETITKQYSGETEYDIIDLMQRFAITTPKGDDLLGYLNEMQHLQTTLNTLDISYTDTQLIGTMLYQLKRYESGHPFRTLYNDLSFKYKDKPSEVTMALFRRFAKSTIREVTLDVRDAADHVKVEADTGSALAIRKGMNKTGYGRWCSSAKVPNMNTKTAPIQNSTPDGRINNVNPKRESPSSIGMTRGRLPERTL</sequence>
<accession>A0ACC2VMY9</accession>
<protein>
    <submittedName>
        <fullName evidence="1">Uncharacterized protein</fullName>
    </submittedName>
</protein>
<name>A0ACC2VMY9_9TREE</name>
<dbReference type="Proteomes" id="UP001230649">
    <property type="component" value="Unassembled WGS sequence"/>
</dbReference>
<proteinExistence type="predicted"/>
<gene>
    <name evidence="1" type="ORF">QFC20_005430</name>
</gene>
<evidence type="ECO:0000313" key="1">
    <source>
        <dbReference type="EMBL" id="KAJ9100364.1"/>
    </source>
</evidence>
<reference evidence="1" key="1">
    <citation type="submission" date="2023-04" db="EMBL/GenBank/DDBJ databases">
        <title>Draft Genome sequencing of Naganishia species isolated from polar environments using Oxford Nanopore Technology.</title>
        <authorList>
            <person name="Leo P."/>
            <person name="Venkateswaran K."/>
        </authorList>
    </citation>
    <scope>NUCLEOTIDE SEQUENCE</scope>
    <source>
        <strain evidence="1">MNA-CCFEE 5262</strain>
    </source>
</reference>
<dbReference type="EMBL" id="JASBWS010000075">
    <property type="protein sequence ID" value="KAJ9100364.1"/>
    <property type="molecule type" value="Genomic_DNA"/>
</dbReference>
<evidence type="ECO:0000313" key="2">
    <source>
        <dbReference type="Proteomes" id="UP001230649"/>
    </source>
</evidence>
<keyword evidence="2" id="KW-1185">Reference proteome</keyword>
<comment type="caution">
    <text evidence="1">The sequence shown here is derived from an EMBL/GenBank/DDBJ whole genome shotgun (WGS) entry which is preliminary data.</text>
</comment>